<dbReference type="Pfam" id="PF00348">
    <property type="entry name" value="polyprenyl_synt"/>
    <property type="match status" value="1"/>
</dbReference>
<keyword evidence="9" id="KW-1185">Reference proteome</keyword>
<dbReference type="HOGENOM" id="CLU_014015_2_0_0"/>
<dbReference type="Gene3D" id="1.10.600.10">
    <property type="entry name" value="Farnesyl Diphosphate Synthase"/>
    <property type="match status" value="1"/>
</dbReference>
<evidence type="ECO:0000256" key="5">
    <source>
        <dbReference type="ARBA" id="ARBA00022842"/>
    </source>
</evidence>
<proteinExistence type="inferred from homology"/>
<dbReference type="EMBL" id="CP001848">
    <property type="protein sequence ID" value="ADB17797.1"/>
    <property type="molecule type" value="Genomic_DNA"/>
</dbReference>
<evidence type="ECO:0000256" key="2">
    <source>
        <dbReference type="ARBA" id="ARBA00006706"/>
    </source>
</evidence>
<reference evidence="8 9" key="1">
    <citation type="journal article" date="2009" name="Stand. Genomic Sci.">
        <title>Complete genome sequence of Pirellula staleyi type strain (ATCC 27377).</title>
        <authorList>
            <person name="Clum A."/>
            <person name="Tindall B.J."/>
            <person name="Sikorski J."/>
            <person name="Ivanova N."/>
            <person name="Mavrommatis K."/>
            <person name="Lucas S."/>
            <person name="Glavina del Rio T."/>
            <person name="Nolan M."/>
            <person name="Chen F."/>
            <person name="Tice H."/>
            <person name="Pitluck S."/>
            <person name="Cheng J.F."/>
            <person name="Chertkov O."/>
            <person name="Brettin T."/>
            <person name="Han C."/>
            <person name="Detter J.C."/>
            <person name="Kuske C."/>
            <person name="Bruce D."/>
            <person name="Goodwin L."/>
            <person name="Ovchinikova G."/>
            <person name="Pati A."/>
            <person name="Mikhailova N."/>
            <person name="Chen A."/>
            <person name="Palaniappan K."/>
            <person name="Land M."/>
            <person name="Hauser L."/>
            <person name="Chang Y.J."/>
            <person name="Jeffries C.D."/>
            <person name="Chain P."/>
            <person name="Rohde M."/>
            <person name="Goker M."/>
            <person name="Bristow J."/>
            <person name="Eisen J.A."/>
            <person name="Markowitz V."/>
            <person name="Hugenholtz P."/>
            <person name="Kyrpides N.C."/>
            <person name="Klenk H.P."/>
            <person name="Lapidus A."/>
        </authorList>
    </citation>
    <scope>NUCLEOTIDE SEQUENCE [LARGE SCALE GENOMIC DNA]</scope>
    <source>
        <strain evidence="9">ATCC 27377 / DSM 6068 / ICPB 4128</strain>
    </source>
</reference>
<evidence type="ECO:0000313" key="9">
    <source>
        <dbReference type="Proteomes" id="UP000001887"/>
    </source>
</evidence>
<dbReference type="GO" id="GO:0004659">
    <property type="term" value="F:prenyltransferase activity"/>
    <property type="evidence" value="ECO:0007669"/>
    <property type="project" value="InterPro"/>
</dbReference>
<accession>D2QWJ4</accession>
<evidence type="ECO:0000256" key="6">
    <source>
        <dbReference type="RuleBase" id="RU004466"/>
    </source>
</evidence>
<feature type="compositionally biased region" description="Low complexity" evidence="7">
    <location>
        <begin position="1"/>
        <end position="17"/>
    </location>
</feature>
<dbReference type="AlphaFoldDB" id="D2QWJ4"/>
<dbReference type="PROSITE" id="PS00444">
    <property type="entry name" value="POLYPRENYL_SYNTHASE_2"/>
    <property type="match status" value="1"/>
</dbReference>
<comment type="similarity">
    <text evidence="2 6">Belongs to the FPP/GGPP synthase family.</text>
</comment>
<dbReference type="KEGG" id="psl:Psta_3133"/>
<keyword evidence="3 6" id="KW-0808">Transferase</keyword>
<dbReference type="Proteomes" id="UP000001887">
    <property type="component" value="Chromosome"/>
</dbReference>
<evidence type="ECO:0000313" key="8">
    <source>
        <dbReference type="EMBL" id="ADB17797.1"/>
    </source>
</evidence>
<dbReference type="CDD" id="cd00685">
    <property type="entry name" value="Trans_IPPS_HT"/>
    <property type="match status" value="1"/>
</dbReference>
<feature type="region of interest" description="Disordered" evidence="7">
    <location>
        <begin position="1"/>
        <end position="22"/>
    </location>
</feature>
<comment type="cofactor">
    <cofactor evidence="1">
        <name>Mg(2+)</name>
        <dbReference type="ChEBI" id="CHEBI:18420"/>
    </cofactor>
</comment>
<dbReference type="InterPro" id="IPR008949">
    <property type="entry name" value="Isoprenoid_synthase_dom_sf"/>
</dbReference>
<sequence length="349" mass="37923" precursor="true">MSPSSASGSAVTSSDSALASGANSPATTAILNTLYAPVAAEMQLIEQRLRTELSSKHPFVDELVRYGCLLGGKRLRPALLLLTGKALGGITPAHLTLATVVEMIHTATLVHDDVLDEAKVRRHLATVNARWDNESSVLLGDYLFTHAFHLASTLDTVVGCRVIGRATNIVCEGELLQKGSRGNFRLTQSEYFEIIEGKTAELTACSCYLGAHFSAASVEVCDQMDGFGRDLGIAFQIADDLLDVLGEEKATGKSLGTDLEKQKPTLPLIYTLEKASSHDRQELVEILSSESRDMKQILPFIIKYGGIEFAREQAIRYARRAAGRLEYLPNGNCRDTLQTMAEFVVSRSS</sequence>
<dbReference type="eggNOG" id="COG0142">
    <property type="taxonomic scope" value="Bacteria"/>
</dbReference>
<dbReference type="SFLD" id="SFLDS00005">
    <property type="entry name" value="Isoprenoid_Synthase_Type_I"/>
    <property type="match status" value="1"/>
</dbReference>
<dbReference type="PANTHER" id="PTHR12001">
    <property type="entry name" value="GERANYLGERANYL PYROPHOSPHATE SYNTHASE"/>
    <property type="match status" value="1"/>
</dbReference>
<dbReference type="InterPro" id="IPR000092">
    <property type="entry name" value="Polyprenyl_synt"/>
</dbReference>
<evidence type="ECO:0000256" key="4">
    <source>
        <dbReference type="ARBA" id="ARBA00022723"/>
    </source>
</evidence>
<dbReference type="InterPro" id="IPR033749">
    <property type="entry name" value="Polyprenyl_synt_CS"/>
</dbReference>
<dbReference type="PANTHER" id="PTHR12001:SF69">
    <property type="entry name" value="ALL TRANS-POLYPRENYL-DIPHOSPHATE SYNTHASE PDSS1"/>
    <property type="match status" value="1"/>
</dbReference>
<evidence type="ECO:0000256" key="1">
    <source>
        <dbReference type="ARBA" id="ARBA00001946"/>
    </source>
</evidence>
<evidence type="ECO:0000256" key="3">
    <source>
        <dbReference type="ARBA" id="ARBA00022679"/>
    </source>
</evidence>
<protein>
    <submittedName>
        <fullName evidence="8">Polyprenyl synthetase</fullName>
    </submittedName>
</protein>
<organism evidence="8 9">
    <name type="scientific">Pirellula staleyi (strain ATCC 27377 / DSM 6068 / ICPB 4128)</name>
    <name type="common">Pirella staleyi</name>
    <dbReference type="NCBI Taxonomy" id="530564"/>
    <lineage>
        <taxon>Bacteria</taxon>
        <taxon>Pseudomonadati</taxon>
        <taxon>Planctomycetota</taxon>
        <taxon>Planctomycetia</taxon>
        <taxon>Pirellulales</taxon>
        <taxon>Pirellulaceae</taxon>
        <taxon>Pirellula</taxon>
    </lineage>
</organism>
<gene>
    <name evidence="8" type="ordered locus">Psta_3133</name>
</gene>
<keyword evidence="5" id="KW-0460">Magnesium</keyword>
<dbReference type="GO" id="GO:0046872">
    <property type="term" value="F:metal ion binding"/>
    <property type="evidence" value="ECO:0007669"/>
    <property type="project" value="UniProtKB-KW"/>
</dbReference>
<dbReference type="PROSITE" id="PS00723">
    <property type="entry name" value="POLYPRENYL_SYNTHASE_1"/>
    <property type="match status" value="1"/>
</dbReference>
<keyword evidence="4" id="KW-0479">Metal-binding</keyword>
<evidence type="ECO:0000256" key="7">
    <source>
        <dbReference type="SAM" id="MobiDB-lite"/>
    </source>
</evidence>
<dbReference type="GO" id="GO:0008299">
    <property type="term" value="P:isoprenoid biosynthetic process"/>
    <property type="evidence" value="ECO:0007669"/>
    <property type="project" value="InterPro"/>
</dbReference>
<dbReference type="STRING" id="530564.Psta_3133"/>
<dbReference type="SUPFAM" id="SSF48576">
    <property type="entry name" value="Terpenoid synthases"/>
    <property type="match status" value="1"/>
</dbReference>
<name>D2QWJ4_PIRSD</name>